<evidence type="ECO:0000313" key="2">
    <source>
        <dbReference type="EMBL" id="RZC19705.1"/>
    </source>
</evidence>
<gene>
    <name evidence="2" type="ORF">D0Y65_006505</name>
</gene>
<feature type="domain" description="DUF4283" evidence="1">
    <location>
        <begin position="58"/>
        <end position="128"/>
    </location>
</feature>
<protein>
    <recommendedName>
        <fullName evidence="1">DUF4283 domain-containing protein</fullName>
    </recommendedName>
</protein>
<organism evidence="2 3">
    <name type="scientific">Glycine soja</name>
    <name type="common">Wild soybean</name>
    <dbReference type="NCBI Taxonomy" id="3848"/>
    <lineage>
        <taxon>Eukaryota</taxon>
        <taxon>Viridiplantae</taxon>
        <taxon>Streptophyta</taxon>
        <taxon>Embryophyta</taxon>
        <taxon>Tracheophyta</taxon>
        <taxon>Spermatophyta</taxon>
        <taxon>Magnoliopsida</taxon>
        <taxon>eudicotyledons</taxon>
        <taxon>Gunneridae</taxon>
        <taxon>Pentapetalae</taxon>
        <taxon>rosids</taxon>
        <taxon>fabids</taxon>
        <taxon>Fabales</taxon>
        <taxon>Fabaceae</taxon>
        <taxon>Papilionoideae</taxon>
        <taxon>50 kb inversion clade</taxon>
        <taxon>NPAAA clade</taxon>
        <taxon>indigoferoid/millettioid clade</taxon>
        <taxon>Phaseoleae</taxon>
        <taxon>Glycine</taxon>
        <taxon>Glycine subgen. Soja</taxon>
    </lineage>
</organism>
<reference evidence="2 3" key="1">
    <citation type="submission" date="2018-09" db="EMBL/GenBank/DDBJ databases">
        <title>A high-quality reference genome of wild soybean provides a powerful tool to mine soybean genomes.</title>
        <authorList>
            <person name="Xie M."/>
            <person name="Chung C.Y.L."/>
            <person name="Li M.-W."/>
            <person name="Wong F.-L."/>
            <person name="Chan T.-F."/>
            <person name="Lam H.-M."/>
        </authorList>
    </citation>
    <scope>NUCLEOTIDE SEQUENCE [LARGE SCALE GENOMIC DNA]</scope>
    <source>
        <strain evidence="3">cv. W05</strain>
        <tissue evidence="2">Hypocotyl of etiolated seedlings</tissue>
    </source>
</reference>
<comment type="caution">
    <text evidence="2">The sequence shown here is derived from an EMBL/GenBank/DDBJ whole genome shotgun (WGS) entry which is preliminary data.</text>
</comment>
<keyword evidence="3" id="KW-1185">Reference proteome</keyword>
<dbReference type="Proteomes" id="UP000289340">
    <property type="component" value="Chromosome 3"/>
</dbReference>
<dbReference type="PANTHER" id="PTHR31286">
    <property type="entry name" value="GLYCINE-RICH CELL WALL STRUCTURAL PROTEIN 1.8-LIKE"/>
    <property type="match status" value="1"/>
</dbReference>
<dbReference type="EMBL" id="QZWG01000003">
    <property type="protein sequence ID" value="RZC19705.1"/>
    <property type="molecule type" value="Genomic_DNA"/>
</dbReference>
<dbReference type="InterPro" id="IPR025558">
    <property type="entry name" value="DUF4283"/>
</dbReference>
<evidence type="ECO:0000313" key="3">
    <source>
        <dbReference type="Proteomes" id="UP000289340"/>
    </source>
</evidence>
<dbReference type="InterPro" id="IPR040256">
    <property type="entry name" value="At4g02000-like"/>
</dbReference>
<sequence>MAQDFVFSASGMGGGGFRKEPPDGGGVDKRVLFKDKVIGNKKPMVHIADSIFEGLCAPWEVALVVKLLGKSIGYNVMKGRLTRLWRLTVGFDIMDIGNNFYMVKFDTGMDKTKVMEEGPWMIFDHYLTV</sequence>
<accession>A0A445L956</accession>
<dbReference type="AlphaFoldDB" id="A0A445L956"/>
<dbReference type="PANTHER" id="PTHR31286:SF171">
    <property type="entry name" value="CCHC-TYPE DOMAIN-CONTAINING PROTEIN"/>
    <property type="match status" value="1"/>
</dbReference>
<name>A0A445L956_GLYSO</name>
<proteinExistence type="predicted"/>
<dbReference type="Pfam" id="PF14111">
    <property type="entry name" value="DUF4283"/>
    <property type="match status" value="1"/>
</dbReference>
<evidence type="ECO:0000259" key="1">
    <source>
        <dbReference type="Pfam" id="PF14111"/>
    </source>
</evidence>